<accession>A0A1Y5N0V3</accession>
<evidence type="ECO:0000313" key="3">
    <source>
        <dbReference type="Proteomes" id="UP000195967"/>
    </source>
</evidence>
<reference evidence="2 3" key="1">
    <citation type="submission" date="2017-04" db="EMBL/GenBank/DDBJ databases">
        <title>Complete genome of Campylobacter concisus ATCC 33237T and draft genomes for an additional eight well characterized C. concisus strains.</title>
        <authorList>
            <person name="Cornelius A.J."/>
            <person name="Miller W.G."/>
            <person name="Lastovica A.J."/>
            <person name="On S.L."/>
            <person name="French N.P."/>
            <person name="Vandenberg O."/>
            <person name="Biggs P.J."/>
        </authorList>
    </citation>
    <scope>NUCLEOTIDE SEQUENCE [LARGE SCALE GENOMIC DNA]</scope>
    <source>
        <strain evidence="2 3">Lasto28.99</strain>
    </source>
</reference>
<evidence type="ECO:0008006" key="4">
    <source>
        <dbReference type="Google" id="ProtNLM"/>
    </source>
</evidence>
<sequence length="158" mass="17695">MNIGYFKNQTFKAQDGKEVKFIGGMINIPFLRPIECGLIPTPDEELAKNQNAPIYKIVLFKPKNYKGARQIIGGIWNAVSNDGKTNYFRGHIETPLVAGGRVYLALFTPKEPNGLMFEATWSAPKRNNNSHTPQASTTIDDDVDIDADKYDNDETIPF</sequence>
<name>A0A1Y5N0V3_9BACT</name>
<gene>
    <name evidence="2" type="ORF">B9N62_06305</name>
</gene>
<comment type="caution">
    <text evidence="2">The sequence shown here is derived from an EMBL/GenBank/DDBJ whole genome shotgun (WGS) entry which is preliminary data.</text>
</comment>
<dbReference type="EMBL" id="NDYO01000006">
    <property type="protein sequence ID" value="OUT11595.1"/>
    <property type="molecule type" value="Genomic_DNA"/>
</dbReference>
<proteinExistence type="predicted"/>
<organism evidence="2 3">
    <name type="scientific">Campylobacter concisus</name>
    <dbReference type="NCBI Taxonomy" id="199"/>
    <lineage>
        <taxon>Bacteria</taxon>
        <taxon>Pseudomonadati</taxon>
        <taxon>Campylobacterota</taxon>
        <taxon>Epsilonproteobacteria</taxon>
        <taxon>Campylobacterales</taxon>
        <taxon>Campylobacteraceae</taxon>
        <taxon>Campylobacter</taxon>
    </lineage>
</organism>
<dbReference type="AlphaFoldDB" id="A0A1Y5N0V3"/>
<feature type="region of interest" description="Disordered" evidence="1">
    <location>
        <begin position="123"/>
        <end position="158"/>
    </location>
</feature>
<evidence type="ECO:0000313" key="2">
    <source>
        <dbReference type="EMBL" id="OUT11595.1"/>
    </source>
</evidence>
<dbReference type="RefSeq" id="WP_087584821.1">
    <property type="nucleotide sequence ID" value="NZ_CABMKR010000006.1"/>
</dbReference>
<evidence type="ECO:0000256" key="1">
    <source>
        <dbReference type="SAM" id="MobiDB-lite"/>
    </source>
</evidence>
<protein>
    <recommendedName>
        <fullName evidence="4">DUF736 domain-containing protein</fullName>
    </recommendedName>
</protein>
<feature type="compositionally biased region" description="Polar residues" evidence="1">
    <location>
        <begin position="125"/>
        <end position="138"/>
    </location>
</feature>
<dbReference type="Proteomes" id="UP000195967">
    <property type="component" value="Unassembled WGS sequence"/>
</dbReference>